<evidence type="ECO:0000313" key="4">
    <source>
        <dbReference type="EMBL" id="TDR71612.1"/>
    </source>
</evidence>
<sequence>MSMKAIVQSAPGGVDTLRLDVVERPIPHEGQLLVRVMAAGVNRADIVQREGHYPAPPGASPILGLEVAGIVEEVRGSSHFKVGDAVFGLVPGGAYAEYAVLDSALAMPKPERLSWVEAASLPEAWMTAWFNLVEIGRVVEGERVLIHAGASGVGAAAIQLARLLGLSVFASAGSADKMDFCRRLGAEQVYNWRDLDRFSPMVRQWGGVDLILDPVGGSYLAENIACLNPDGRLIFIGVMGGAQSALNLAQVLMKRLTLRGSTLRPQPLEVKARLAAAIVEHVLSAQASGLVNVTIDSVYPLAAVAGAHLHMESNRNLGKIMLQME</sequence>
<dbReference type="SUPFAM" id="SSF50129">
    <property type="entry name" value="GroES-like"/>
    <property type="match status" value="1"/>
</dbReference>
<evidence type="ECO:0000256" key="2">
    <source>
        <dbReference type="ARBA" id="ARBA00023002"/>
    </source>
</evidence>
<dbReference type="Pfam" id="PF00107">
    <property type="entry name" value="ADH_zinc_N"/>
    <property type="match status" value="1"/>
</dbReference>
<dbReference type="InterPro" id="IPR020843">
    <property type="entry name" value="ER"/>
</dbReference>
<dbReference type="EMBL" id="SNZP01000018">
    <property type="protein sequence ID" value="TDR71612.1"/>
    <property type="molecule type" value="Genomic_DNA"/>
</dbReference>
<accession>A0A4V3DUB3</accession>
<feature type="domain" description="Enoyl reductase (ER)" evidence="3">
    <location>
        <begin position="12"/>
        <end position="322"/>
    </location>
</feature>
<dbReference type="PANTHER" id="PTHR48106">
    <property type="entry name" value="QUINONE OXIDOREDUCTASE PIG3-RELATED"/>
    <property type="match status" value="1"/>
</dbReference>
<keyword evidence="2" id="KW-0560">Oxidoreductase</keyword>
<protein>
    <submittedName>
        <fullName evidence="4">NADPH2:quinone reductase</fullName>
    </submittedName>
</protein>
<reference evidence="4 5" key="1">
    <citation type="submission" date="2019-03" db="EMBL/GenBank/DDBJ databases">
        <title>Genomic Encyclopedia of Type Strains, Phase III (KMG-III): the genomes of soil and plant-associated and newly described type strains.</title>
        <authorList>
            <person name="Whitman W."/>
        </authorList>
    </citation>
    <scope>NUCLEOTIDE SEQUENCE [LARGE SCALE GENOMIC DNA]</scope>
    <source>
        <strain evidence="4 5">CECT 8976</strain>
    </source>
</reference>
<dbReference type="Gene3D" id="3.90.180.10">
    <property type="entry name" value="Medium-chain alcohol dehydrogenases, catalytic domain"/>
    <property type="match status" value="1"/>
</dbReference>
<keyword evidence="1" id="KW-0521">NADP</keyword>
<dbReference type="InterPro" id="IPR014189">
    <property type="entry name" value="Quinone_OxRdtase_PIG3"/>
</dbReference>
<dbReference type="InterPro" id="IPR013149">
    <property type="entry name" value="ADH-like_C"/>
</dbReference>
<dbReference type="SMART" id="SM00829">
    <property type="entry name" value="PKS_ER"/>
    <property type="match status" value="1"/>
</dbReference>
<dbReference type="OrthoDB" id="9780520at2"/>
<name>A0A4V3DUB3_9NEIS</name>
<evidence type="ECO:0000313" key="5">
    <source>
        <dbReference type="Proteomes" id="UP000295611"/>
    </source>
</evidence>
<dbReference type="Pfam" id="PF08240">
    <property type="entry name" value="ADH_N"/>
    <property type="match status" value="1"/>
</dbReference>
<gene>
    <name evidence="4" type="ORF">DFP86_11823</name>
</gene>
<comment type="caution">
    <text evidence="4">The sequence shown here is derived from an EMBL/GenBank/DDBJ whole genome shotgun (WGS) entry which is preliminary data.</text>
</comment>
<dbReference type="Gene3D" id="3.40.50.720">
    <property type="entry name" value="NAD(P)-binding Rossmann-like Domain"/>
    <property type="match status" value="1"/>
</dbReference>
<evidence type="ECO:0000259" key="3">
    <source>
        <dbReference type="SMART" id="SM00829"/>
    </source>
</evidence>
<dbReference type="Proteomes" id="UP000295611">
    <property type="component" value="Unassembled WGS sequence"/>
</dbReference>
<dbReference type="InterPro" id="IPR036291">
    <property type="entry name" value="NAD(P)-bd_dom_sf"/>
</dbReference>
<dbReference type="InterPro" id="IPR011032">
    <property type="entry name" value="GroES-like_sf"/>
</dbReference>
<dbReference type="CDD" id="cd05276">
    <property type="entry name" value="p53_inducible_oxidoreductase"/>
    <property type="match status" value="1"/>
</dbReference>
<dbReference type="NCBIfam" id="TIGR02824">
    <property type="entry name" value="quinone_pig3"/>
    <property type="match status" value="1"/>
</dbReference>
<organism evidence="4 5">
    <name type="scientific">Paludibacterium purpuratum</name>
    <dbReference type="NCBI Taxonomy" id="1144873"/>
    <lineage>
        <taxon>Bacteria</taxon>
        <taxon>Pseudomonadati</taxon>
        <taxon>Pseudomonadota</taxon>
        <taxon>Betaproteobacteria</taxon>
        <taxon>Neisseriales</taxon>
        <taxon>Chromobacteriaceae</taxon>
        <taxon>Paludibacterium</taxon>
    </lineage>
</organism>
<dbReference type="PANTHER" id="PTHR48106:SF18">
    <property type="entry name" value="QUINONE OXIDOREDUCTASE PIG3"/>
    <property type="match status" value="1"/>
</dbReference>
<dbReference type="GO" id="GO:0016651">
    <property type="term" value="F:oxidoreductase activity, acting on NAD(P)H"/>
    <property type="evidence" value="ECO:0007669"/>
    <property type="project" value="TreeGrafter"/>
</dbReference>
<keyword evidence="5" id="KW-1185">Reference proteome</keyword>
<evidence type="ECO:0000256" key="1">
    <source>
        <dbReference type="ARBA" id="ARBA00022857"/>
    </source>
</evidence>
<proteinExistence type="predicted"/>
<dbReference type="SUPFAM" id="SSF51735">
    <property type="entry name" value="NAD(P)-binding Rossmann-fold domains"/>
    <property type="match status" value="1"/>
</dbReference>
<dbReference type="GO" id="GO:0070402">
    <property type="term" value="F:NADPH binding"/>
    <property type="evidence" value="ECO:0007669"/>
    <property type="project" value="TreeGrafter"/>
</dbReference>
<dbReference type="AlphaFoldDB" id="A0A4V3DUB3"/>
<dbReference type="InterPro" id="IPR013154">
    <property type="entry name" value="ADH-like_N"/>
</dbReference>